<proteinExistence type="predicted"/>
<name>A0A5D2XNT8_GOSMU</name>
<dbReference type="AlphaFoldDB" id="A0A5D2XNT8"/>
<sequence length="136" mass="15682">MIMEVDCTDDQHRPLHNLQRRIFNPQQICFISQALNSHRMCCSITFMRNKLDSARMKETYQILHIPEQTEAHEKLLLLLQLIPNESDILASTLILTYPCGGGIHLTMDLGLGCFRFKAQPQYSILKLLIKQTSNPE</sequence>
<accession>A0A5D2XNT8</accession>
<protein>
    <submittedName>
        <fullName evidence="1">Uncharacterized protein</fullName>
    </submittedName>
</protein>
<evidence type="ECO:0000313" key="1">
    <source>
        <dbReference type="EMBL" id="TYJ15695.1"/>
    </source>
</evidence>
<dbReference type="Proteomes" id="UP000323597">
    <property type="component" value="Chromosome A10"/>
</dbReference>
<evidence type="ECO:0000313" key="2">
    <source>
        <dbReference type="Proteomes" id="UP000323597"/>
    </source>
</evidence>
<reference evidence="1 2" key="1">
    <citation type="submission" date="2019-07" db="EMBL/GenBank/DDBJ databases">
        <title>WGS assembly of Gossypium mustelinum.</title>
        <authorList>
            <person name="Chen Z.J."/>
            <person name="Sreedasyam A."/>
            <person name="Ando A."/>
            <person name="Song Q."/>
            <person name="De L."/>
            <person name="Hulse-Kemp A."/>
            <person name="Ding M."/>
            <person name="Ye W."/>
            <person name="Kirkbride R."/>
            <person name="Jenkins J."/>
            <person name="Plott C."/>
            <person name="Lovell J."/>
            <person name="Lin Y.-M."/>
            <person name="Vaughn R."/>
            <person name="Liu B."/>
            <person name="Li W."/>
            <person name="Simpson S."/>
            <person name="Scheffler B."/>
            <person name="Saski C."/>
            <person name="Grover C."/>
            <person name="Hu G."/>
            <person name="Conover J."/>
            <person name="Carlson J."/>
            <person name="Shu S."/>
            <person name="Boston L."/>
            <person name="Williams M."/>
            <person name="Peterson D."/>
            <person name="Mcgee K."/>
            <person name="Jones D."/>
            <person name="Wendel J."/>
            <person name="Stelly D."/>
            <person name="Grimwood J."/>
            <person name="Schmutz J."/>
        </authorList>
    </citation>
    <scope>NUCLEOTIDE SEQUENCE [LARGE SCALE GENOMIC DNA]</scope>
    <source>
        <strain evidence="1">1408120.09</strain>
    </source>
</reference>
<organism evidence="1 2">
    <name type="scientific">Gossypium mustelinum</name>
    <name type="common">Cotton</name>
    <name type="synonym">Gossypium caicoense</name>
    <dbReference type="NCBI Taxonomy" id="34275"/>
    <lineage>
        <taxon>Eukaryota</taxon>
        <taxon>Viridiplantae</taxon>
        <taxon>Streptophyta</taxon>
        <taxon>Embryophyta</taxon>
        <taxon>Tracheophyta</taxon>
        <taxon>Spermatophyta</taxon>
        <taxon>Magnoliopsida</taxon>
        <taxon>eudicotyledons</taxon>
        <taxon>Gunneridae</taxon>
        <taxon>Pentapetalae</taxon>
        <taxon>rosids</taxon>
        <taxon>malvids</taxon>
        <taxon>Malvales</taxon>
        <taxon>Malvaceae</taxon>
        <taxon>Malvoideae</taxon>
        <taxon>Gossypium</taxon>
    </lineage>
</organism>
<gene>
    <name evidence="1" type="ORF">E1A91_A10G201200v1</name>
</gene>
<dbReference type="EMBL" id="CM017645">
    <property type="protein sequence ID" value="TYJ15695.1"/>
    <property type="molecule type" value="Genomic_DNA"/>
</dbReference>
<keyword evidence="2" id="KW-1185">Reference proteome</keyword>